<dbReference type="EMBL" id="FP929133">
    <property type="protein sequence ID" value="CBX98199.1"/>
    <property type="molecule type" value="Genomic_DNA"/>
</dbReference>
<dbReference type="InParanoid" id="E5A3I6"/>
<proteinExistence type="predicted"/>
<dbReference type="AlphaFoldDB" id="E5A3I6"/>
<evidence type="ECO:0000313" key="2">
    <source>
        <dbReference type="Proteomes" id="UP000002668"/>
    </source>
</evidence>
<evidence type="ECO:0000313" key="1">
    <source>
        <dbReference type="EMBL" id="CBX98199.1"/>
    </source>
</evidence>
<dbReference type="VEuPathDB" id="FungiDB:LEMA_uP096080.1"/>
<keyword evidence="2" id="KW-1185">Reference proteome</keyword>
<sequence>MREETVECRVARVREEAFSVKYQQASSDVYEFVVA</sequence>
<accession>E5A3I6</accession>
<protein>
    <submittedName>
        <fullName evidence="1">Predicted protein</fullName>
    </submittedName>
</protein>
<gene>
    <name evidence="1" type="ORF">LEMA_uP096080.1</name>
</gene>
<dbReference type="HOGENOM" id="CLU_3368652_0_0_1"/>
<organism evidence="2">
    <name type="scientific">Leptosphaeria maculans (strain JN3 / isolate v23.1.3 / race Av1-4-5-6-7-8)</name>
    <name type="common">Blackleg fungus</name>
    <name type="synonym">Phoma lingam</name>
    <dbReference type="NCBI Taxonomy" id="985895"/>
    <lineage>
        <taxon>Eukaryota</taxon>
        <taxon>Fungi</taxon>
        <taxon>Dikarya</taxon>
        <taxon>Ascomycota</taxon>
        <taxon>Pezizomycotina</taxon>
        <taxon>Dothideomycetes</taxon>
        <taxon>Pleosporomycetidae</taxon>
        <taxon>Pleosporales</taxon>
        <taxon>Pleosporineae</taxon>
        <taxon>Leptosphaeriaceae</taxon>
        <taxon>Plenodomus</taxon>
        <taxon>Plenodomus lingam/Leptosphaeria maculans species complex</taxon>
    </lineage>
</organism>
<dbReference type="Proteomes" id="UP000002668">
    <property type="component" value="Genome"/>
</dbReference>
<reference evidence="2" key="1">
    <citation type="journal article" date="2011" name="Nat. Commun.">
        <title>Effector diversification within compartments of the Leptosphaeria maculans genome affected by Repeat-Induced Point mutations.</title>
        <authorList>
            <person name="Rouxel T."/>
            <person name="Grandaubert J."/>
            <person name="Hane J.K."/>
            <person name="Hoede C."/>
            <person name="van de Wouw A.P."/>
            <person name="Couloux A."/>
            <person name="Dominguez V."/>
            <person name="Anthouard V."/>
            <person name="Bally P."/>
            <person name="Bourras S."/>
            <person name="Cozijnsen A.J."/>
            <person name="Ciuffetti L.M."/>
            <person name="Degrave A."/>
            <person name="Dilmaghani A."/>
            <person name="Duret L."/>
            <person name="Fudal I."/>
            <person name="Goodwin S.B."/>
            <person name="Gout L."/>
            <person name="Glaser N."/>
            <person name="Linglin J."/>
            <person name="Kema G.H.J."/>
            <person name="Lapalu N."/>
            <person name="Lawrence C.B."/>
            <person name="May K."/>
            <person name="Meyer M."/>
            <person name="Ollivier B."/>
            <person name="Poulain J."/>
            <person name="Schoch C.L."/>
            <person name="Simon A."/>
            <person name="Spatafora J.W."/>
            <person name="Stachowiak A."/>
            <person name="Turgeon B.G."/>
            <person name="Tyler B.M."/>
            <person name="Vincent D."/>
            <person name="Weissenbach J."/>
            <person name="Amselem J."/>
            <person name="Quesneville H."/>
            <person name="Oliver R.P."/>
            <person name="Wincker P."/>
            <person name="Balesdent M.-H."/>
            <person name="Howlett B.J."/>
        </authorList>
    </citation>
    <scope>NUCLEOTIDE SEQUENCE [LARGE SCALE GENOMIC DNA]</scope>
    <source>
        <strain evidence="2">JN3 / isolate v23.1.3 / race Av1-4-5-6-7-8</strain>
    </source>
</reference>
<name>E5A3I6_LEPMJ</name>